<proteinExistence type="predicted"/>
<name>A0A5J4SSG3_9ZZZZ</name>
<accession>A0A5J4SSG3</accession>
<keyword evidence="1" id="KW-1133">Transmembrane helix</keyword>
<gene>
    <name evidence="2" type="ORF">EZS27_003668</name>
</gene>
<comment type="caution">
    <text evidence="2">The sequence shown here is derived from an EMBL/GenBank/DDBJ whole genome shotgun (WGS) entry which is preliminary data.</text>
</comment>
<reference evidence="2" key="1">
    <citation type="submission" date="2019-03" db="EMBL/GenBank/DDBJ databases">
        <title>Single cell metagenomics reveals metabolic interactions within the superorganism composed of flagellate Streblomastix strix and complex community of Bacteroidetes bacteria on its surface.</title>
        <authorList>
            <person name="Treitli S.C."/>
            <person name="Kolisko M."/>
            <person name="Husnik F."/>
            <person name="Keeling P."/>
            <person name="Hampl V."/>
        </authorList>
    </citation>
    <scope>NUCLEOTIDE SEQUENCE</scope>
    <source>
        <strain evidence="2">STM</strain>
    </source>
</reference>
<dbReference type="AlphaFoldDB" id="A0A5J4SSG3"/>
<protein>
    <submittedName>
        <fullName evidence="2">Uncharacterized protein</fullName>
    </submittedName>
</protein>
<keyword evidence="1" id="KW-0472">Membrane</keyword>
<dbReference type="EMBL" id="SNRY01000058">
    <property type="protein sequence ID" value="KAA6348868.1"/>
    <property type="molecule type" value="Genomic_DNA"/>
</dbReference>
<organism evidence="2">
    <name type="scientific">termite gut metagenome</name>
    <dbReference type="NCBI Taxonomy" id="433724"/>
    <lineage>
        <taxon>unclassified sequences</taxon>
        <taxon>metagenomes</taxon>
        <taxon>organismal metagenomes</taxon>
    </lineage>
</organism>
<sequence>MQFIVKYILLFLLCSGSLFLNSSLFVNVQTVPKWYWTLFCGMALALVFLVFYFIRKRYLMPSAIINRIKTEMWQLVECIKEKYHTERKRQDKVSEILTPETVLPP</sequence>
<feature type="transmembrane region" description="Helical" evidence="1">
    <location>
        <begin position="35"/>
        <end position="54"/>
    </location>
</feature>
<evidence type="ECO:0000313" key="2">
    <source>
        <dbReference type="EMBL" id="KAA6348868.1"/>
    </source>
</evidence>
<keyword evidence="1" id="KW-0812">Transmembrane</keyword>
<evidence type="ECO:0000256" key="1">
    <source>
        <dbReference type="SAM" id="Phobius"/>
    </source>
</evidence>